<gene>
    <name evidence="1" type="ORF">GCM10009811_09420</name>
</gene>
<reference evidence="2" key="1">
    <citation type="journal article" date="2019" name="Int. J. Syst. Evol. Microbiol.">
        <title>The Global Catalogue of Microorganisms (GCM) 10K type strain sequencing project: providing services to taxonomists for standard genome sequencing and annotation.</title>
        <authorList>
            <consortium name="The Broad Institute Genomics Platform"/>
            <consortium name="The Broad Institute Genome Sequencing Center for Infectious Disease"/>
            <person name="Wu L."/>
            <person name="Ma J."/>
        </authorList>
    </citation>
    <scope>NUCLEOTIDE SEQUENCE [LARGE SCALE GENOMIC DNA]</scope>
    <source>
        <strain evidence="2">JCM 15592</strain>
    </source>
</reference>
<keyword evidence="2" id="KW-1185">Reference proteome</keyword>
<evidence type="ECO:0000313" key="2">
    <source>
        <dbReference type="Proteomes" id="UP001499938"/>
    </source>
</evidence>
<dbReference type="RefSeq" id="WP_344082007.1">
    <property type="nucleotide sequence ID" value="NZ_BAAAPO010000015.1"/>
</dbReference>
<dbReference type="Proteomes" id="UP001499938">
    <property type="component" value="Unassembled WGS sequence"/>
</dbReference>
<name>A0ABP4XS83_9MICO</name>
<comment type="caution">
    <text evidence="1">The sequence shown here is derived from an EMBL/GenBank/DDBJ whole genome shotgun (WGS) entry which is preliminary data.</text>
</comment>
<sequence>MAKFGWVPKSFLVEPKNFNQFKEVAWQADRPGAAGGQRAPLTDRQRDQLQAAQWQHLVCYFVRDAAQWRGVTIDQLAQETRMGRDQFWRLMRGDGPMRLEDFAAMKRALGIKFDVVSDEQSRGGTDAEP</sequence>
<dbReference type="InterPro" id="IPR010982">
    <property type="entry name" value="Lambda_DNA-bd_dom_sf"/>
</dbReference>
<evidence type="ECO:0000313" key="1">
    <source>
        <dbReference type="EMBL" id="GAA1786465.1"/>
    </source>
</evidence>
<protein>
    <recommendedName>
        <fullName evidence="3">HTH cro/C1-type domain-containing protein</fullName>
    </recommendedName>
</protein>
<dbReference type="SUPFAM" id="SSF47413">
    <property type="entry name" value="lambda repressor-like DNA-binding domains"/>
    <property type="match status" value="1"/>
</dbReference>
<evidence type="ECO:0008006" key="3">
    <source>
        <dbReference type="Google" id="ProtNLM"/>
    </source>
</evidence>
<organism evidence="1 2">
    <name type="scientific">Nostocoides veronense</name>
    <dbReference type="NCBI Taxonomy" id="330836"/>
    <lineage>
        <taxon>Bacteria</taxon>
        <taxon>Bacillati</taxon>
        <taxon>Actinomycetota</taxon>
        <taxon>Actinomycetes</taxon>
        <taxon>Micrococcales</taxon>
        <taxon>Intrasporangiaceae</taxon>
        <taxon>Nostocoides</taxon>
    </lineage>
</organism>
<accession>A0ABP4XS83</accession>
<dbReference type="EMBL" id="BAAAPO010000015">
    <property type="protein sequence ID" value="GAA1786465.1"/>
    <property type="molecule type" value="Genomic_DNA"/>
</dbReference>
<dbReference type="Pfam" id="PF13560">
    <property type="entry name" value="HTH_31"/>
    <property type="match status" value="1"/>
</dbReference>
<proteinExistence type="predicted"/>